<organism evidence="1 2">
    <name type="scientific">Nonomuraea cypriaca</name>
    <dbReference type="NCBI Taxonomy" id="1187855"/>
    <lineage>
        <taxon>Bacteria</taxon>
        <taxon>Bacillati</taxon>
        <taxon>Actinomycetota</taxon>
        <taxon>Actinomycetes</taxon>
        <taxon>Streptosporangiales</taxon>
        <taxon>Streptosporangiaceae</taxon>
        <taxon>Nonomuraea</taxon>
    </lineage>
</organism>
<sequence>MLIPAAAATTPRSIRAVSPFSAQAAQLDEITGVGPVAAEEPAGNSVLPVVYQLLSDP</sequence>
<reference evidence="1" key="1">
    <citation type="submission" date="2020-11" db="EMBL/GenBank/DDBJ databases">
        <title>Whole-genome analyses of Nonomuraea sp. K274.</title>
        <authorList>
            <person name="Veyisoglu A."/>
        </authorList>
    </citation>
    <scope>NUCLEOTIDE SEQUENCE</scope>
    <source>
        <strain evidence="1">K274</strain>
    </source>
</reference>
<accession>A0A931A7U4</accession>
<gene>
    <name evidence="1" type="ORF">ITP53_12850</name>
</gene>
<dbReference type="EMBL" id="JADOGI010000030">
    <property type="protein sequence ID" value="MBF8186615.1"/>
    <property type="molecule type" value="Genomic_DNA"/>
</dbReference>
<dbReference type="Proteomes" id="UP000605361">
    <property type="component" value="Unassembled WGS sequence"/>
</dbReference>
<comment type="caution">
    <text evidence="1">The sequence shown here is derived from an EMBL/GenBank/DDBJ whole genome shotgun (WGS) entry which is preliminary data.</text>
</comment>
<protein>
    <submittedName>
        <fullName evidence="1">Uncharacterized protein</fullName>
    </submittedName>
</protein>
<keyword evidence="2" id="KW-1185">Reference proteome</keyword>
<evidence type="ECO:0000313" key="2">
    <source>
        <dbReference type="Proteomes" id="UP000605361"/>
    </source>
</evidence>
<evidence type="ECO:0000313" key="1">
    <source>
        <dbReference type="EMBL" id="MBF8186615.1"/>
    </source>
</evidence>
<dbReference type="RefSeq" id="WP_195895586.1">
    <property type="nucleotide sequence ID" value="NZ_JADOGI010000030.1"/>
</dbReference>
<proteinExistence type="predicted"/>
<name>A0A931A7U4_9ACTN</name>
<dbReference type="AlphaFoldDB" id="A0A931A7U4"/>